<evidence type="ECO:0000313" key="10">
    <source>
        <dbReference type="Proteomes" id="UP000298358"/>
    </source>
</evidence>
<organism evidence="9 10">
    <name type="scientific">Microbacterium paludicola</name>
    <dbReference type="NCBI Taxonomy" id="300019"/>
    <lineage>
        <taxon>Bacteria</taxon>
        <taxon>Bacillati</taxon>
        <taxon>Actinomycetota</taxon>
        <taxon>Actinomycetes</taxon>
        <taxon>Micrococcales</taxon>
        <taxon>Microbacteriaceae</taxon>
        <taxon>Microbacterium</taxon>
    </lineage>
</organism>
<gene>
    <name evidence="9" type="ORF">E4U02_12255</name>
</gene>
<keyword evidence="5 7" id="KW-1133">Transmembrane helix</keyword>
<reference evidence="9 10" key="1">
    <citation type="submission" date="2019-03" db="EMBL/GenBank/DDBJ databases">
        <title>Diversity of the mouse oral microbiome.</title>
        <authorList>
            <person name="Joseph S."/>
            <person name="Aduse-Opoku J."/>
            <person name="Curtis M."/>
            <person name="Wade W."/>
            <person name="Hashim A."/>
        </authorList>
    </citation>
    <scope>NUCLEOTIDE SEQUENCE [LARGE SCALE GENOMIC DNA]</scope>
    <source>
        <strain evidence="9 10">P1012</strain>
    </source>
</reference>
<keyword evidence="6 7" id="KW-0472">Membrane</keyword>
<feature type="transmembrane region" description="Helical" evidence="7">
    <location>
        <begin position="307"/>
        <end position="331"/>
    </location>
</feature>
<keyword evidence="3" id="KW-1003">Cell membrane</keyword>
<dbReference type="EMBL" id="SPQB01000035">
    <property type="protein sequence ID" value="TFU32116.1"/>
    <property type="molecule type" value="Genomic_DNA"/>
</dbReference>
<name>A0A4Y9FSD7_9MICO</name>
<comment type="caution">
    <text evidence="9">The sequence shown here is derived from an EMBL/GenBank/DDBJ whole genome shotgun (WGS) entry which is preliminary data.</text>
</comment>
<dbReference type="PROSITE" id="PS50928">
    <property type="entry name" value="ABC_TM1"/>
    <property type="match status" value="1"/>
</dbReference>
<evidence type="ECO:0000256" key="1">
    <source>
        <dbReference type="ARBA" id="ARBA00004651"/>
    </source>
</evidence>
<evidence type="ECO:0000256" key="3">
    <source>
        <dbReference type="ARBA" id="ARBA00022475"/>
    </source>
</evidence>
<accession>A0A4Y9FSD7</accession>
<evidence type="ECO:0000256" key="5">
    <source>
        <dbReference type="ARBA" id="ARBA00022989"/>
    </source>
</evidence>
<keyword evidence="10" id="KW-1185">Reference proteome</keyword>
<evidence type="ECO:0000256" key="6">
    <source>
        <dbReference type="ARBA" id="ARBA00023136"/>
    </source>
</evidence>
<dbReference type="SUPFAM" id="SSF161098">
    <property type="entry name" value="MetI-like"/>
    <property type="match status" value="1"/>
</dbReference>
<proteinExistence type="inferred from homology"/>
<comment type="subcellular location">
    <subcellularLocation>
        <location evidence="1 7">Cell membrane</location>
        <topology evidence="1 7">Multi-pass membrane protein</topology>
    </subcellularLocation>
</comment>
<keyword evidence="2 7" id="KW-0813">Transport</keyword>
<protein>
    <submittedName>
        <fullName evidence="9">ABC transporter permease</fullName>
    </submittedName>
</protein>
<feature type="transmembrane region" description="Helical" evidence="7">
    <location>
        <begin position="197"/>
        <end position="220"/>
    </location>
</feature>
<dbReference type="OrthoDB" id="9778910at2"/>
<dbReference type="Proteomes" id="UP000298358">
    <property type="component" value="Unassembled WGS sequence"/>
</dbReference>
<feature type="domain" description="ABC transmembrane type-1" evidence="8">
    <location>
        <begin position="97"/>
        <end position="324"/>
    </location>
</feature>
<dbReference type="Pfam" id="PF19300">
    <property type="entry name" value="BPD_transp_1_N"/>
    <property type="match status" value="1"/>
</dbReference>
<feature type="transmembrane region" description="Helical" evidence="7">
    <location>
        <begin position="262"/>
        <end position="287"/>
    </location>
</feature>
<evidence type="ECO:0000256" key="7">
    <source>
        <dbReference type="RuleBase" id="RU363032"/>
    </source>
</evidence>
<evidence type="ECO:0000313" key="9">
    <source>
        <dbReference type="EMBL" id="TFU32116.1"/>
    </source>
</evidence>
<evidence type="ECO:0000256" key="2">
    <source>
        <dbReference type="ARBA" id="ARBA00022448"/>
    </source>
</evidence>
<dbReference type="PANTHER" id="PTHR43163">
    <property type="entry name" value="DIPEPTIDE TRANSPORT SYSTEM PERMEASE PROTEIN DPPB-RELATED"/>
    <property type="match status" value="1"/>
</dbReference>
<feature type="transmembrane region" description="Helical" evidence="7">
    <location>
        <begin position="12"/>
        <end position="32"/>
    </location>
</feature>
<dbReference type="GO" id="GO:0055085">
    <property type="term" value="P:transmembrane transport"/>
    <property type="evidence" value="ECO:0007669"/>
    <property type="project" value="InterPro"/>
</dbReference>
<evidence type="ECO:0000259" key="8">
    <source>
        <dbReference type="PROSITE" id="PS50928"/>
    </source>
</evidence>
<evidence type="ECO:0000256" key="4">
    <source>
        <dbReference type="ARBA" id="ARBA00022692"/>
    </source>
</evidence>
<keyword evidence="4 7" id="KW-0812">Transmembrane</keyword>
<dbReference type="CDD" id="cd06261">
    <property type="entry name" value="TM_PBP2"/>
    <property type="match status" value="1"/>
</dbReference>
<sequence length="338" mass="36734">MVVAQMIARRVLLMIPTLLGVALLAFFINRVLPGDPALQILGDQASQEQLERLRDQMGLNLPVWQQFLNYLWGVIRFDYGMAWHTSRPVIEDLATRLPATIELALWAFVFAVLIGVPFGIIQAVRSGTVTDVVMRVVALVGVSIPGFWLAIQLIQTFYVNLAIAPAPAGRIGSREFPPENITGLYVLDSLLTGNWPLLASSIQHMILPAASMGVASIAVISRMTRSAMLDVLLQDYIRTARSKGIGPTNIIMKHALKNAAPAIFTITALQMGYLLAGAVIIESIYSWPGIGLYVYQSILASDYAPVQAIMVLTAGVFVVVNLIADVLQVIVSPKTRGA</sequence>
<dbReference type="InterPro" id="IPR035906">
    <property type="entry name" value="MetI-like_sf"/>
</dbReference>
<dbReference type="Pfam" id="PF00528">
    <property type="entry name" value="BPD_transp_1"/>
    <property type="match status" value="1"/>
</dbReference>
<dbReference type="Gene3D" id="1.10.3720.10">
    <property type="entry name" value="MetI-like"/>
    <property type="match status" value="1"/>
</dbReference>
<dbReference type="InterPro" id="IPR045621">
    <property type="entry name" value="BPD_transp_1_N"/>
</dbReference>
<feature type="transmembrane region" description="Helical" evidence="7">
    <location>
        <begin position="136"/>
        <end position="158"/>
    </location>
</feature>
<dbReference type="InterPro" id="IPR000515">
    <property type="entry name" value="MetI-like"/>
</dbReference>
<dbReference type="AlphaFoldDB" id="A0A4Y9FSD7"/>
<comment type="similarity">
    <text evidence="7">Belongs to the binding-protein-dependent transport system permease family.</text>
</comment>
<feature type="transmembrane region" description="Helical" evidence="7">
    <location>
        <begin position="103"/>
        <end position="124"/>
    </location>
</feature>
<dbReference type="GO" id="GO:0005886">
    <property type="term" value="C:plasma membrane"/>
    <property type="evidence" value="ECO:0007669"/>
    <property type="project" value="UniProtKB-SubCell"/>
</dbReference>
<dbReference type="PANTHER" id="PTHR43163:SF6">
    <property type="entry name" value="DIPEPTIDE TRANSPORT SYSTEM PERMEASE PROTEIN DPPB-RELATED"/>
    <property type="match status" value="1"/>
</dbReference>